<dbReference type="Proteomes" id="UP001281410">
    <property type="component" value="Unassembled WGS sequence"/>
</dbReference>
<dbReference type="SUPFAM" id="SSF48264">
    <property type="entry name" value="Cytochrome P450"/>
    <property type="match status" value="1"/>
</dbReference>
<keyword evidence="5" id="KW-0812">Transmembrane</keyword>
<dbReference type="GO" id="GO:0005506">
    <property type="term" value="F:iron ion binding"/>
    <property type="evidence" value="ECO:0007669"/>
    <property type="project" value="InterPro"/>
</dbReference>
<keyword evidence="5" id="KW-1133">Transmembrane helix</keyword>
<gene>
    <name evidence="6" type="ORF">Dsin_002122</name>
</gene>
<dbReference type="AlphaFoldDB" id="A0AAE0EJ35"/>
<evidence type="ECO:0000313" key="7">
    <source>
        <dbReference type="Proteomes" id="UP001281410"/>
    </source>
</evidence>
<dbReference type="GO" id="GO:0016705">
    <property type="term" value="F:oxidoreductase activity, acting on paired donors, with incorporation or reduction of molecular oxygen"/>
    <property type="evidence" value="ECO:0007669"/>
    <property type="project" value="InterPro"/>
</dbReference>
<dbReference type="EMBL" id="JANJYJ010000001">
    <property type="protein sequence ID" value="KAK3230241.1"/>
    <property type="molecule type" value="Genomic_DNA"/>
</dbReference>
<accession>A0AAE0EJ35</accession>
<dbReference type="GO" id="GO:0020037">
    <property type="term" value="F:heme binding"/>
    <property type="evidence" value="ECO:0007669"/>
    <property type="project" value="InterPro"/>
</dbReference>
<evidence type="ECO:0000313" key="6">
    <source>
        <dbReference type="EMBL" id="KAK3230241.1"/>
    </source>
</evidence>
<evidence type="ECO:0000256" key="1">
    <source>
        <dbReference type="ARBA" id="ARBA00004721"/>
    </source>
</evidence>
<proteinExistence type="inferred from homology"/>
<dbReference type="Gene3D" id="1.10.630.10">
    <property type="entry name" value="Cytochrome P450"/>
    <property type="match status" value="1"/>
</dbReference>
<organism evidence="6 7">
    <name type="scientific">Dipteronia sinensis</name>
    <dbReference type="NCBI Taxonomy" id="43782"/>
    <lineage>
        <taxon>Eukaryota</taxon>
        <taxon>Viridiplantae</taxon>
        <taxon>Streptophyta</taxon>
        <taxon>Embryophyta</taxon>
        <taxon>Tracheophyta</taxon>
        <taxon>Spermatophyta</taxon>
        <taxon>Magnoliopsida</taxon>
        <taxon>eudicotyledons</taxon>
        <taxon>Gunneridae</taxon>
        <taxon>Pentapetalae</taxon>
        <taxon>rosids</taxon>
        <taxon>malvids</taxon>
        <taxon>Sapindales</taxon>
        <taxon>Sapindaceae</taxon>
        <taxon>Hippocastanoideae</taxon>
        <taxon>Acereae</taxon>
        <taxon>Dipteronia</taxon>
    </lineage>
</organism>
<dbReference type="InterPro" id="IPR036396">
    <property type="entry name" value="Cyt_P450_sf"/>
</dbReference>
<evidence type="ECO:0008006" key="8">
    <source>
        <dbReference type="Google" id="ProtNLM"/>
    </source>
</evidence>
<keyword evidence="5" id="KW-0472">Membrane</keyword>
<comment type="pathway">
    <text evidence="1">Secondary metabolite biosynthesis; terpenoid biosynthesis.</text>
</comment>
<evidence type="ECO:0000256" key="5">
    <source>
        <dbReference type="SAM" id="Phobius"/>
    </source>
</evidence>
<keyword evidence="7" id="KW-1185">Reference proteome</keyword>
<reference evidence="6" key="1">
    <citation type="journal article" date="2023" name="Plant J.">
        <title>Genome sequences and population genomics provide insights into the demographic history, inbreeding, and mutation load of two 'living fossil' tree species of Dipteronia.</title>
        <authorList>
            <person name="Feng Y."/>
            <person name="Comes H.P."/>
            <person name="Chen J."/>
            <person name="Zhu S."/>
            <person name="Lu R."/>
            <person name="Zhang X."/>
            <person name="Li P."/>
            <person name="Qiu J."/>
            <person name="Olsen K.M."/>
            <person name="Qiu Y."/>
        </authorList>
    </citation>
    <scope>NUCLEOTIDE SEQUENCE</scope>
    <source>
        <strain evidence="6">NBL</strain>
    </source>
</reference>
<dbReference type="Pfam" id="PF00067">
    <property type="entry name" value="p450"/>
    <property type="match status" value="1"/>
</dbReference>
<dbReference type="GO" id="GO:0004497">
    <property type="term" value="F:monooxygenase activity"/>
    <property type="evidence" value="ECO:0007669"/>
    <property type="project" value="InterPro"/>
</dbReference>
<evidence type="ECO:0000256" key="4">
    <source>
        <dbReference type="ARBA" id="ARBA00023004"/>
    </source>
</evidence>
<dbReference type="InterPro" id="IPR001128">
    <property type="entry name" value="Cyt_P450"/>
</dbReference>
<dbReference type="PANTHER" id="PTHR24286">
    <property type="entry name" value="CYTOCHROME P450 26"/>
    <property type="match status" value="1"/>
</dbReference>
<feature type="transmembrane region" description="Helical" evidence="5">
    <location>
        <begin position="19"/>
        <end position="36"/>
    </location>
</feature>
<comment type="caution">
    <text evidence="6">The sequence shown here is derived from an EMBL/GenBank/DDBJ whole genome shotgun (WGS) entry which is preliminary data.</text>
</comment>
<protein>
    <recommendedName>
        <fullName evidence="8">Cytochrome P450</fullName>
    </recommendedName>
</protein>
<comment type="similarity">
    <text evidence="2">Belongs to the cytochrome P450 family.</text>
</comment>
<keyword evidence="3" id="KW-0479">Metal-binding</keyword>
<evidence type="ECO:0000256" key="3">
    <source>
        <dbReference type="ARBA" id="ARBA00022723"/>
    </source>
</evidence>
<dbReference type="PANTHER" id="PTHR24286:SF256">
    <property type="entry name" value="CYTOCHROME P450 FAMILY PROTEIN"/>
    <property type="match status" value="1"/>
</dbReference>
<sequence length="248" mass="27805">MEVLYRCEERNFGLKLPNLGIILVTLMAIFCGYLKLKSSGFFQNKKLPPGSLGFPLVRETISFMKALKKDKPGEWIQKHVNKYGPVFKTSLMGSEAVVLTGQAGNKFMFSGSDNGIAGNQVVTVANILGKRSMFEVSGHRHKLVRGAIPSFLKPESLQKLVGEMDLLVQQLFQELQDKESVHMVTLMKKITFKVTCSLLFGLPEGNEKDSLFEDFTIATKGLWAVPLNFPGTKYQKQYCRHEVGFRSC</sequence>
<name>A0AAE0EJ35_9ROSI</name>
<keyword evidence="4" id="KW-0408">Iron</keyword>
<evidence type="ECO:0000256" key="2">
    <source>
        <dbReference type="ARBA" id="ARBA00010617"/>
    </source>
</evidence>
<dbReference type="GO" id="GO:0016125">
    <property type="term" value="P:sterol metabolic process"/>
    <property type="evidence" value="ECO:0007669"/>
    <property type="project" value="TreeGrafter"/>
</dbReference>